<dbReference type="InterPro" id="IPR003439">
    <property type="entry name" value="ABC_transporter-like_ATP-bd"/>
</dbReference>
<feature type="transmembrane region" description="Helical" evidence="7">
    <location>
        <begin position="70"/>
        <end position="95"/>
    </location>
</feature>
<keyword evidence="2 7" id="KW-0812">Transmembrane</keyword>
<evidence type="ECO:0000259" key="8">
    <source>
        <dbReference type="PROSITE" id="PS50893"/>
    </source>
</evidence>
<proteinExistence type="predicted"/>
<accession>A0ABM5QN76</accession>
<evidence type="ECO:0000256" key="5">
    <source>
        <dbReference type="ARBA" id="ARBA00022989"/>
    </source>
</evidence>
<evidence type="ECO:0000256" key="6">
    <source>
        <dbReference type="ARBA" id="ARBA00023136"/>
    </source>
</evidence>
<feature type="transmembrane region" description="Helical" evidence="7">
    <location>
        <begin position="149"/>
        <end position="167"/>
    </location>
</feature>
<keyword evidence="5 7" id="KW-1133">Transmembrane helix</keyword>
<feature type="transmembrane region" description="Helical" evidence="7">
    <location>
        <begin position="257"/>
        <end position="279"/>
    </location>
</feature>
<dbReference type="InterPro" id="IPR039421">
    <property type="entry name" value="Type_1_exporter"/>
</dbReference>
<evidence type="ECO:0000259" key="9">
    <source>
        <dbReference type="PROSITE" id="PS50929"/>
    </source>
</evidence>
<feature type="transmembrane region" description="Helical" evidence="7">
    <location>
        <begin position="173"/>
        <end position="192"/>
    </location>
</feature>
<gene>
    <name evidence="10" type="ORF">CATYP_05570</name>
</gene>
<evidence type="ECO:0000256" key="4">
    <source>
        <dbReference type="ARBA" id="ARBA00022840"/>
    </source>
</evidence>
<evidence type="ECO:0000313" key="11">
    <source>
        <dbReference type="Proteomes" id="UP000028504"/>
    </source>
</evidence>
<dbReference type="SUPFAM" id="SSF52540">
    <property type="entry name" value="P-loop containing nucleoside triphosphate hydrolases"/>
    <property type="match status" value="1"/>
</dbReference>
<protein>
    <submittedName>
        <fullName evidence="10">Multidrug ABC transporter ATPase</fullName>
    </submittedName>
</protein>
<sequence length="587" mass="61528">MATWGEVFSQVRVLVRGLRGARFQLLLAIVLLMAGAAANVQVPRLLGRIVDAVIAAQSGALSNAGALRELGLTGLGLIAAAVAAAVLQATGFFLVSRQVERVIAALREQMVATALGLPIHEVEDAGSGDLVSRSTDDVAELSSAVTETVPVLSQSLFTVVATAIALVGIDWQFLLVLLVALPIYLLAGRAYLKVAPARYAAERASMAERAREILQAIHGRETVRAFGLAGRAQRRIGRASAGVVENGMRARLAMLKLQNWVTAGEFLLMATCLVVGFFLVRADHVTVGAVTAAALMLVRVRGPVLMLMRVLDTVQSAYASLARIVGVVGQGLRPVPAVGAPPASGEARMRNVTFSYAGAEPAVEGIDFEVRPGETVAIVGASGAGKTTVAALLAGLRRPDSGQVLIDGAEVTSLSDAERVSRLALISQEVHVFSGPLRDDLLLARPGADDEQLWGALRRVRASWAEELPRGLDTEIGARGLQLSPVAAQQLALARVLLVDPAIVVMDEATAEAGSQGAGVLEQAAEEITRGRSAVVIAHRLDQAARADRVVVMDGGQIVESGPHAELVGAGGQYARLWAAWRRGRGL</sequence>
<dbReference type="EMBL" id="CP008944">
    <property type="protein sequence ID" value="AIG64172.1"/>
    <property type="molecule type" value="Genomic_DNA"/>
</dbReference>
<dbReference type="SUPFAM" id="SSF90123">
    <property type="entry name" value="ABC transporter transmembrane region"/>
    <property type="match status" value="1"/>
</dbReference>
<keyword evidence="3" id="KW-0547">Nucleotide-binding</keyword>
<evidence type="ECO:0000256" key="2">
    <source>
        <dbReference type="ARBA" id="ARBA00022692"/>
    </source>
</evidence>
<feature type="domain" description="ABC transmembrane type-1" evidence="9">
    <location>
        <begin position="26"/>
        <end position="316"/>
    </location>
</feature>
<evidence type="ECO:0000256" key="7">
    <source>
        <dbReference type="SAM" id="Phobius"/>
    </source>
</evidence>
<dbReference type="Pfam" id="PF00664">
    <property type="entry name" value="ABC_membrane"/>
    <property type="match status" value="1"/>
</dbReference>
<reference evidence="10 11" key="1">
    <citation type="submission" date="2014-07" db="EMBL/GenBank/DDBJ databases">
        <title>Complete genome sequence of Corynebacterium atypicum DSM 44849: identifiction of the mycolic acid biosynthesis genes.</title>
        <authorList>
            <person name="Tippelt A."/>
            <person name="Mollmann S."/>
            <person name="Albersmeier A."/>
            <person name="Jaenicke S."/>
            <person name="Ruckert C."/>
            <person name="Tauch A."/>
        </authorList>
    </citation>
    <scope>NUCLEOTIDE SEQUENCE [LARGE SCALE GENOMIC DNA]</scope>
    <source>
        <strain evidence="10 11">R2070</strain>
    </source>
</reference>
<dbReference type="InterPro" id="IPR036640">
    <property type="entry name" value="ABC1_TM_sf"/>
</dbReference>
<comment type="subcellular location">
    <subcellularLocation>
        <location evidence="1">Cell membrane</location>
        <topology evidence="1">Multi-pass membrane protein</topology>
    </subcellularLocation>
</comment>
<dbReference type="InterPro" id="IPR027417">
    <property type="entry name" value="P-loop_NTPase"/>
</dbReference>
<dbReference type="SMART" id="SM00382">
    <property type="entry name" value="AAA"/>
    <property type="match status" value="1"/>
</dbReference>
<dbReference type="Proteomes" id="UP000028504">
    <property type="component" value="Chromosome"/>
</dbReference>
<dbReference type="PROSITE" id="PS50929">
    <property type="entry name" value="ABC_TM1F"/>
    <property type="match status" value="1"/>
</dbReference>
<dbReference type="Pfam" id="PF00005">
    <property type="entry name" value="ABC_tran"/>
    <property type="match status" value="1"/>
</dbReference>
<dbReference type="PANTHER" id="PTHR43394:SF1">
    <property type="entry name" value="ATP-BINDING CASSETTE SUB-FAMILY B MEMBER 10, MITOCHONDRIAL"/>
    <property type="match status" value="1"/>
</dbReference>
<evidence type="ECO:0000256" key="3">
    <source>
        <dbReference type="ARBA" id="ARBA00022741"/>
    </source>
</evidence>
<dbReference type="Gene3D" id="1.20.1560.10">
    <property type="entry name" value="ABC transporter type 1, transmembrane domain"/>
    <property type="match status" value="1"/>
</dbReference>
<dbReference type="PANTHER" id="PTHR43394">
    <property type="entry name" value="ATP-DEPENDENT PERMEASE MDL1, MITOCHONDRIAL"/>
    <property type="match status" value="1"/>
</dbReference>
<keyword evidence="6 7" id="KW-0472">Membrane</keyword>
<dbReference type="InterPro" id="IPR011527">
    <property type="entry name" value="ABC1_TM_dom"/>
</dbReference>
<dbReference type="CDD" id="cd07346">
    <property type="entry name" value="ABC_6TM_exporters"/>
    <property type="match status" value="1"/>
</dbReference>
<name>A0ABM5QN76_9CORY</name>
<dbReference type="PROSITE" id="PS50893">
    <property type="entry name" value="ABC_TRANSPORTER_2"/>
    <property type="match status" value="1"/>
</dbReference>
<feature type="domain" description="ABC transporter" evidence="8">
    <location>
        <begin position="347"/>
        <end position="580"/>
    </location>
</feature>
<keyword evidence="4" id="KW-0067">ATP-binding</keyword>
<evidence type="ECO:0000313" key="10">
    <source>
        <dbReference type="EMBL" id="AIG64172.1"/>
    </source>
</evidence>
<organism evidence="10 11">
    <name type="scientific">Corynebacterium atypicum</name>
    <dbReference type="NCBI Taxonomy" id="191610"/>
    <lineage>
        <taxon>Bacteria</taxon>
        <taxon>Bacillati</taxon>
        <taxon>Actinomycetota</taxon>
        <taxon>Actinomycetes</taxon>
        <taxon>Mycobacteriales</taxon>
        <taxon>Corynebacteriaceae</taxon>
        <taxon>Corynebacterium</taxon>
    </lineage>
</organism>
<dbReference type="Gene3D" id="3.40.50.300">
    <property type="entry name" value="P-loop containing nucleotide triphosphate hydrolases"/>
    <property type="match status" value="1"/>
</dbReference>
<feature type="transmembrane region" description="Helical" evidence="7">
    <location>
        <begin position="21"/>
        <end position="40"/>
    </location>
</feature>
<keyword evidence="11" id="KW-1185">Reference proteome</keyword>
<dbReference type="InterPro" id="IPR003593">
    <property type="entry name" value="AAA+_ATPase"/>
</dbReference>
<evidence type="ECO:0000256" key="1">
    <source>
        <dbReference type="ARBA" id="ARBA00004651"/>
    </source>
</evidence>